<protein>
    <submittedName>
        <fullName evidence="7">Uncharacterized protein</fullName>
    </submittedName>
</protein>
<comment type="subcellular location">
    <subcellularLocation>
        <location evidence="1">Cell membrane</location>
        <topology evidence="1">Lipid-anchor</topology>
    </subcellularLocation>
</comment>
<evidence type="ECO:0000313" key="8">
    <source>
        <dbReference type="Proteomes" id="UP000887013"/>
    </source>
</evidence>
<evidence type="ECO:0000256" key="4">
    <source>
        <dbReference type="ARBA" id="ARBA00023134"/>
    </source>
</evidence>
<evidence type="ECO:0000256" key="5">
    <source>
        <dbReference type="ARBA" id="ARBA00023136"/>
    </source>
</evidence>
<dbReference type="InterPro" id="IPR027417">
    <property type="entry name" value="P-loop_NTPase"/>
</dbReference>
<name>A0A8X6UV80_NEPPI</name>
<sequence length="167" mass="18804">MRPQTYSFGEIPVDLPEWESVLFDNDNHSENSYPSVPQECLKRKVEPIQDIFTCTEELNPISCTGVFEAICCCFCASAFRKSIGSDIHSRSPMNKSQLTSVPLKTQVVVLGPSRVGKTALVLRYLRHHFEADYEPTIEDVYNHKIILPGKFSSLNLLLSILITIQGI</sequence>
<keyword evidence="3" id="KW-0488">Methylation</keyword>
<dbReference type="AlphaFoldDB" id="A0A8X6UV80"/>
<keyword evidence="8" id="KW-1185">Reference proteome</keyword>
<dbReference type="GO" id="GO:0005525">
    <property type="term" value="F:GTP binding"/>
    <property type="evidence" value="ECO:0007669"/>
    <property type="project" value="UniProtKB-KW"/>
</dbReference>
<dbReference type="EMBL" id="BMAW01039477">
    <property type="protein sequence ID" value="GFU56008.1"/>
    <property type="molecule type" value="Genomic_DNA"/>
</dbReference>
<keyword evidence="4" id="KW-0547">Nucleotide-binding</keyword>
<keyword evidence="2" id="KW-1003">Cell membrane</keyword>
<dbReference type="Gene3D" id="3.40.50.300">
    <property type="entry name" value="P-loop containing nucleotide triphosphate hydrolases"/>
    <property type="match status" value="1"/>
</dbReference>
<dbReference type="GO" id="GO:0005886">
    <property type="term" value="C:plasma membrane"/>
    <property type="evidence" value="ECO:0007669"/>
    <property type="project" value="UniProtKB-SubCell"/>
</dbReference>
<proteinExistence type="predicted"/>
<keyword evidence="5" id="KW-0472">Membrane</keyword>
<dbReference type="SUPFAM" id="SSF52540">
    <property type="entry name" value="P-loop containing nucleoside triphosphate hydrolases"/>
    <property type="match status" value="1"/>
</dbReference>
<accession>A0A8X6UV80</accession>
<evidence type="ECO:0000313" key="7">
    <source>
        <dbReference type="EMBL" id="GFU56008.1"/>
    </source>
</evidence>
<dbReference type="PANTHER" id="PTHR46149">
    <property type="entry name" value="MIP08469P"/>
    <property type="match status" value="1"/>
</dbReference>
<organism evidence="7 8">
    <name type="scientific">Nephila pilipes</name>
    <name type="common">Giant wood spider</name>
    <name type="synonym">Nephila maculata</name>
    <dbReference type="NCBI Taxonomy" id="299642"/>
    <lineage>
        <taxon>Eukaryota</taxon>
        <taxon>Metazoa</taxon>
        <taxon>Ecdysozoa</taxon>
        <taxon>Arthropoda</taxon>
        <taxon>Chelicerata</taxon>
        <taxon>Arachnida</taxon>
        <taxon>Araneae</taxon>
        <taxon>Araneomorphae</taxon>
        <taxon>Entelegynae</taxon>
        <taxon>Araneoidea</taxon>
        <taxon>Nephilidae</taxon>
        <taxon>Nephila</taxon>
    </lineage>
</organism>
<evidence type="ECO:0000256" key="2">
    <source>
        <dbReference type="ARBA" id="ARBA00022475"/>
    </source>
</evidence>
<dbReference type="PRINTS" id="PR00449">
    <property type="entry name" value="RASTRNSFRMNG"/>
</dbReference>
<gene>
    <name evidence="7" type="ORF">NPIL_28581</name>
</gene>
<dbReference type="InterPro" id="IPR001806">
    <property type="entry name" value="Small_GTPase"/>
</dbReference>
<reference evidence="7" key="1">
    <citation type="submission" date="2020-08" db="EMBL/GenBank/DDBJ databases">
        <title>Multicomponent nature underlies the extraordinary mechanical properties of spider dragline silk.</title>
        <authorList>
            <person name="Kono N."/>
            <person name="Nakamura H."/>
            <person name="Mori M."/>
            <person name="Yoshida Y."/>
            <person name="Ohtoshi R."/>
            <person name="Malay A.D."/>
            <person name="Moran D.A.P."/>
            <person name="Tomita M."/>
            <person name="Numata K."/>
            <person name="Arakawa K."/>
        </authorList>
    </citation>
    <scope>NUCLEOTIDE SEQUENCE</scope>
</reference>
<dbReference type="GO" id="GO:0003924">
    <property type="term" value="F:GTPase activity"/>
    <property type="evidence" value="ECO:0007669"/>
    <property type="project" value="InterPro"/>
</dbReference>
<dbReference type="Pfam" id="PF00071">
    <property type="entry name" value="Ras"/>
    <property type="match status" value="1"/>
</dbReference>
<keyword evidence="6" id="KW-0449">Lipoprotein</keyword>
<evidence type="ECO:0000256" key="1">
    <source>
        <dbReference type="ARBA" id="ARBA00004193"/>
    </source>
</evidence>
<evidence type="ECO:0000256" key="3">
    <source>
        <dbReference type="ARBA" id="ARBA00022481"/>
    </source>
</evidence>
<evidence type="ECO:0000256" key="6">
    <source>
        <dbReference type="ARBA" id="ARBA00023288"/>
    </source>
</evidence>
<dbReference type="InterPro" id="IPR052236">
    <property type="entry name" value="Small_GTPase_RasD"/>
</dbReference>
<dbReference type="Proteomes" id="UP000887013">
    <property type="component" value="Unassembled WGS sequence"/>
</dbReference>
<keyword evidence="4" id="KW-0342">GTP-binding</keyword>
<comment type="caution">
    <text evidence="7">The sequence shown here is derived from an EMBL/GenBank/DDBJ whole genome shotgun (WGS) entry which is preliminary data.</text>
</comment>